<reference evidence="1 2" key="2">
    <citation type="submission" date="2016-05" db="EMBL/GenBank/DDBJ databases">
        <title>Lineage-specific infection strategies underlie the spectrum of fungal disease in amphibians.</title>
        <authorList>
            <person name="Cuomo C.A."/>
            <person name="Farrer R.A."/>
            <person name="James T."/>
            <person name="Longcore J."/>
            <person name="Birren B."/>
        </authorList>
    </citation>
    <scope>NUCLEOTIDE SEQUENCE [LARGE SCALE GENOMIC DNA]</scope>
    <source>
        <strain evidence="1 2">JEL423</strain>
    </source>
</reference>
<gene>
    <name evidence="1" type="ORF">BDEG_21830</name>
</gene>
<sequence length="139" mass="15592">MPTWFLKRQILISTRELVRLQTTSLSVSLLLCRTPVNTRFLTGSLTDKRTSRMVNTPRLLQTPLTTSFVRILNVSRRSVLIVVSVTTGGFVFVVSTPRPLAVVDAQSVFPRRRAKIVDQSSKAFQLCSIKLGTLALQFQ</sequence>
<name>A0A177WCM6_BATDL</name>
<keyword evidence="1" id="KW-0687">Ribonucleoprotein</keyword>
<dbReference type="EMBL" id="DS022301">
    <property type="protein sequence ID" value="OAJ37857.1"/>
    <property type="molecule type" value="Genomic_DNA"/>
</dbReference>
<dbReference type="GO" id="GO:0005840">
    <property type="term" value="C:ribosome"/>
    <property type="evidence" value="ECO:0007669"/>
    <property type="project" value="UniProtKB-KW"/>
</dbReference>
<dbReference type="AlphaFoldDB" id="A0A177WCM6"/>
<dbReference type="VEuPathDB" id="FungiDB:BDEG_21830"/>
<proteinExistence type="predicted"/>
<keyword evidence="1" id="KW-0689">Ribosomal protein</keyword>
<organism evidence="1 2">
    <name type="scientific">Batrachochytrium dendrobatidis (strain JEL423)</name>
    <dbReference type="NCBI Taxonomy" id="403673"/>
    <lineage>
        <taxon>Eukaryota</taxon>
        <taxon>Fungi</taxon>
        <taxon>Fungi incertae sedis</taxon>
        <taxon>Chytridiomycota</taxon>
        <taxon>Chytridiomycota incertae sedis</taxon>
        <taxon>Chytridiomycetes</taxon>
        <taxon>Rhizophydiales</taxon>
        <taxon>Rhizophydiales incertae sedis</taxon>
        <taxon>Batrachochytrium</taxon>
    </lineage>
</organism>
<accession>A0A177WCM6</accession>
<evidence type="ECO:0000313" key="2">
    <source>
        <dbReference type="Proteomes" id="UP000077115"/>
    </source>
</evidence>
<dbReference type="Proteomes" id="UP000077115">
    <property type="component" value="Unassembled WGS sequence"/>
</dbReference>
<reference evidence="1 2" key="1">
    <citation type="submission" date="2006-10" db="EMBL/GenBank/DDBJ databases">
        <title>The Genome Sequence of Batrachochytrium dendrobatidis JEL423.</title>
        <authorList>
            <consortium name="The Broad Institute Genome Sequencing Platform"/>
            <person name="Birren B."/>
            <person name="Lander E."/>
            <person name="Galagan J."/>
            <person name="Cuomo C."/>
            <person name="Devon K."/>
            <person name="Jaffe D."/>
            <person name="Butler J."/>
            <person name="Alvarez P."/>
            <person name="Gnerre S."/>
            <person name="Grabherr M."/>
            <person name="Kleber M."/>
            <person name="Mauceli E."/>
            <person name="Brockman W."/>
            <person name="Young S."/>
            <person name="LaButti K."/>
            <person name="Sykes S."/>
            <person name="DeCaprio D."/>
            <person name="Crawford M."/>
            <person name="Koehrsen M."/>
            <person name="Engels R."/>
            <person name="Montgomery P."/>
            <person name="Pearson M."/>
            <person name="Howarth C."/>
            <person name="Larson L."/>
            <person name="White J."/>
            <person name="O'Leary S."/>
            <person name="Kodira C."/>
            <person name="Zeng Q."/>
            <person name="Yandava C."/>
            <person name="Alvarado L."/>
            <person name="Longcore J."/>
            <person name="James T."/>
        </authorList>
    </citation>
    <scope>NUCLEOTIDE SEQUENCE [LARGE SCALE GENOMIC DNA]</scope>
    <source>
        <strain evidence="1 2">JEL423</strain>
    </source>
</reference>
<protein>
    <submittedName>
        <fullName evidence="1">40S ribosomal protein S18</fullName>
    </submittedName>
</protein>
<evidence type="ECO:0000313" key="1">
    <source>
        <dbReference type="EMBL" id="OAJ37857.1"/>
    </source>
</evidence>